<sequence>MTEKSQPARRPRRLKAKPRPATDREERTLALRSAILESAIEEFATKSYAGASLRAIAAKTGIELGHLGYHFSTKLELWQAAVSAIFESFPDIRSMDPPANAAEAAMNMTRVVAGYASFALSHPEHIQIVFSEAPAGGERLAWIADNFLDGIVADVSRQLEAAQRFGVLAAVPVSIFFSAMVGVSAINFALPHLRDIFSGQAMTIEELLVTLARLIPRPEA</sequence>
<evidence type="ECO:0000256" key="4">
    <source>
        <dbReference type="SAM" id="Phobius"/>
    </source>
</evidence>
<dbReference type="AlphaFoldDB" id="A0A418WCL8"/>
<accession>A0A418WCL8</accession>
<dbReference type="InterPro" id="IPR050109">
    <property type="entry name" value="HTH-type_TetR-like_transc_reg"/>
</dbReference>
<dbReference type="EMBL" id="QYUK01000011">
    <property type="protein sequence ID" value="RJF87719.1"/>
    <property type="molecule type" value="Genomic_DNA"/>
</dbReference>
<feature type="domain" description="HTH tetR-type" evidence="5">
    <location>
        <begin position="29"/>
        <end position="89"/>
    </location>
</feature>
<comment type="caution">
    <text evidence="6">The sequence shown here is derived from an EMBL/GenBank/DDBJ whole genome shotgun (WGS) entry which is preliminary data.</text>
</comment>
<keyword evidence="4" id="KW-0472">Membrane</keyword>
<evidence type="ECO:0000313" key="7">
    <source>
        <dbReference type="Proteomes" id="UP000284605"/>
    </source>
</evidence>
<keyword evidence="4" id="KW-0812">Transmembrane</keyword>
<keyword evidence="4" id="KW-1133">Transmembrane helix</keyword>
<dbReference type="RefSeq" id="WP_119778355.1">
    <property type="nucleotide sequence ID" value="NZ_QYUK01000011.1"/>
</dbReference>
<dbReference type="InterPro" id="IPR001647">
    <property type="entry name" value="HTH_TetR"/>
</dbReference>
<keyword evidence="1 2" id="KW-0238">DNA-binding</keyword>
<reference evidence="6 7" key="1">
    <citation type="submission" date="2018-09" db="EMBL/GenBank/DDBJ databases">
        <authorList>
            <person name="Zhu H."/>
        </authorList>
    </citation>
    <scope>NUCLEOTIDE SEQUENCE [LARGE SCALE GENOMIC DNA]</scope>
    <source>
        <strain evidence="6 7">K1W22B-8</strain>
    </source>
</reference>
<dbReference type="GO" id="GO:0003677">
    <property type="term" value="F:DNA binding"/>
    <property type="evidence" value="ECO:0007669"/>
    <property type="project" value="UniProtKB-UniRule"/>
</dbReference>
<evidence type="ECO:0000256" key="1">
    <source>
        <dbReference type="ARBA" id="ARBA00023125"/>
    </source>
</evidence>
<dbReference type="OrthoDB" id="7185252at2"/>
<feature type="DNA-binding region" description="H-T-H motif" evidence="2">
    <location>
        <begin position="52"/>
        <end position="71"/>
    </location>
</feature>
<dbReference type="InterPro" id="IPR009057">
    <property type="entry name" value="Homeodomain-like_sf"/>
</dbReference>
<organism evidence="6 7">
    <name type="scientific">Oleomonas cavernae</name>
    <dbReference type="NCBI Taxonomy" id="2320859"/>
    <lineage>
        <taxon>Bacteria</taxon>
        <taxon>Pseudomonadati</taxon>
        <taxon>Pseudomonadota</taxon>
        <taxon>Alphaproteobacteria</taxon>
        <taxon>Acetobacterales</taxon>
        <taxon>Acetobacteraceae</taxon>
        <taxon>Oleomonas</taxon>
    </lineage>
</organism>
<keyword evidence="7" id="KW-1185">Reference proteome</keyword>
<evidence type="ECO:0000259" key="5">
    <source>
        <dbReference type="PROSITE" id="PS50977"/>
    </source>
</evidence>
<dbReference type="PROSITE" id="PS50977">
    <property type="entry name" value="HTH_TETR_2"/>
    <property type="match status" value="1"/>
</dbReference>
<evidence type="ECO:0000256" key="2">
    <source>
        <dbReference type="PROSITE-ProRule" id="PRU00335"/>
    </source>
</evidence>
<evidence type="ECO:0000256" key="3">
    <source>
        <dbReference type="SAM" id="MobiDB-lite"/>
    </source>
</evidence>
<dbReference type="Gene3D" id="1.10.357.10">
    <property type="entry name" value="Tetracycline Repressor, domain 2"/>
    <property type="match status" value="1"/>
</dbReference>
<name>A0A418WCL8_9PROT</name>
<protein>
    <submittedName>
        <fullName evidence="6">TetR/AcrR family transcriptional regulator</fullName>
    </submittedName>
</protein>
<dbReference type="Proteomes" id="UP000284605">
    <property type="component" value="Unassembled WGS sequence"/>
</dbReference>
<feature type="transmembrane region" description="Helical" evidence="4">
    <location>
        <begin position="165"/>
        <end position="190"/>
    </location>
</feature>
<dbReference type="InterPro" id="IPR036271">
    <property type="entry name" value="Tet_transcr_reg_TetR-rel_C_sf"/>
</dbReference>
<evidence type="ECO:0000313" key="6">
    <source>
        <dbReference type="EMBL" id="RJF87719.1"/>
    </source>
</evidence>
<feature type="compositionally biased region" description="Basic residues" evidence="3">
    <location>
        <begin position="7"/>
        <end position="18"/>
    </location>
</feature>
<dbReference type="SUPFAM" id="SSF46689">
    <property type="entry name" value="Homeodomain-like"/>
    <property type="match status" value="1"/>
</dbReference>
<dbReference type="SUPFAM" id="SSF48498">
    <property type="entry name" value="Tetracyclin repressor-like, C-terminal domain"/>
    <property type="match status" value="1"/>
</dbReference>
<dbReference type="Pfam" id="PF00440">
    <property type="entry name" value="TetR_N"/>
    <property type="match status" value="1"/>
</dbReference>
<dbReference type="PANTHER" id="PTHR30328">
    <property type="entry name" value="TRANSCRIPTIONAL REPRESSOR"/>
    <property type="match status" value="1"/>
</dbReference>
<proteinExistence type="predicted"/>
<dbReference type="PANTHER" id="PTHR30328:SF54">
    <property type="entry name" value="HTH-TYPE TRANSCRIPTIONAL REPRESSOR SCO4008"/>
    <property type="match status" value="1"/>
</dbReference>
<feature type="region of interest" description="Disordered" evidence="3">
    <location>
        <begin position="1"/>
        <end position="26"/>
    </location>
</feature>
<gene>
    <name evidence="6" type="ORF">D3874_12370</name>
</gene>